<protein>
    <submittedName>
        <fullName evidence="2">Uncharacterized protein</fullName>
    </submittedName>
</protein>
<dbReference type="Proteomes" id="UP000276215">
    <property type="component" value="Unassembled WGS sequence"/>
</dbReference>
<evidence type="ECO:0000313" key="2">
    <source>
        <dbReference type="EMBL" id="RPA99401.1"/>
    </source>
</evidence>
<dbReference type="EMBL" id="ML120388">
    <property type="protein sequence ID" value="RPA99401.1"/>
    <property type="molecule type" value="Genomic_DNA"/>
</dbReference>
<keyword evidence="3" id="KW-1185">Reference proteome</keyword>
<feature type="transmembrane region" description="Helical" evidence="1">
    <location>
        <begin position="30"/>
        <end position="47"/>
    </location>
</feature>
<organism evidence="2 3">
    <name type="scientific">Choiromyces venosus 120613-1</name>
    <dbReference type="NCBI Taxonomy" id="1336337"/>
    <lineage>
        <taxon>Eukaryota</taxon>
        <taxon>Fungi</taxon>
        <taxon>Dikarya</taxon>
        <taxon>Ascomycota</taxon>
        <taxon>Pezizomycotina</taxon>
        <taxon>Pezizomycetes</taxon>
        <taxon>Pezizales</taxon>
        <taxon>Tuberaceae</taxon>
        <taxon>Choiromyces</taxon>
    </lineage>
</organism>
<reference evidence="2 3" key="1">
    <citation type="journal article" date="2018" name="Nat. Ecol. Evol.">
        <title>Pezizomycetes genomes reveal the molecular basis of ectomycorrhizal truffle lifestyle.</title>
        <authorList>
            <person name="Murat C."/>
            <person name="Payen T."/>
            <person name="Noel B."/>
            <person name="Kuo A."/>
            <person name="Morin E."/>
            <person name="Chen J."/>
            <person name="Kohler A."/>
            <person name="Krizsan K."/>
            <person name="Balestrini R."/>
            <person name="Da Silva C."/>
            <person name="Montanini B."/>
            <person name="Hainaut M."/>
            <person name="Levati E."/>
            <person name="Barry K.W."/>
            <person name="Belfiori B."/>
            <person name="Cichocki N."/>
            <person name="Clum A."/>
            <person name="Dockter R.B."/>
            <person name="Fauchery L."/>
            <person name="Guy J."/>
            <person name="Iotti M."/>
            <person name="Le Tacon F."/>
            <person name="Lindquist E.A."/>
            <person name="Lipzen A."/>
            <person name="Malagnac F."/>
            <person name="Mello A."/>
            <person name="Molinier V."/>
            <person name="Miyauchi S."/>
            <person name="Poulain J."/>
            <person name="Riccioni C."/>
            <person name="Rubini A."/>
            <person name="Sitrit Y."/>
            <person name="Splivallo R."/>
            <person name="Traeger S."/>
            <person name="Wang M."/>
            <person name="Zifcakova L."/>
            <person name="Wipf D."/>
            <person name="Zambonelli A."/>
            <person name="Paolocci F."/>
            <person name="Nowrousian M."/>
            <person name="Ottonello S."/>
            <person name="Baldrian P."/>
            <person name="Spatafora J.W."/>
            <person name="Henrissat B."/>
            <person name="Nagy L.G."/>
            <person name="Aury J.M."/>
            <person name="Wincker P."/>
            <person name="Grigoriev I.V."/>
            <person name="Bonfante P."/>
            <person name="Martin F.M."/>
        </authorList>
    </citation>
    <scope>NUCLEOTIDE SEQUENCE [LARGE SCALE GENOMIC DNA]</scope>
    <source>
        <strain evidence="2 3">120613-1</strain>
    </source>
</reference>
<keyword evidence="1" id="KW-0812">Transmembrane</keyword>
<keyword evidence="1" id="KW-1133">Transmembrane helix</keyword>
<name>A0A3N4JRD5_9PEZI</name>
<accession>A0A3N4JRD5</accession>
<proteinExistence type="predicted"/>
<gene>
    <name evidence="2" type="ORF">L873DRAFT_925415</name>
</gene>
<evidence type="ECO:0000256" key="1">
    <source>
        <dbReference type="SAM" id="Phobius"/>
    </source>
</evidence>
<dbReference type="AlphaFoldDB" id="A0A3N4JRD5"/>
<keyword evidence="1" id="KW-0472">Membrane</keyword>
<sequence length="51" mass="5607">MSAMGHCIVAAVGILRTVIVYCGFLKASDGLQFLLYIFYIGGIPLRLTRMI</sequence>
<evidence type="ECO:0000313" key="3">
    <source>
        <dbReference type="Proteomes" id="UP000276215"/>
    </source>
</evidence>